<organism evidence="1 2">
    <name type="scientific">Scortum barcoo</name>
    <name type="common">barcoo grunter</name>
    <dbReference type="NCBI Taxonomy" id="214431"/>
    <lineage>
        <taxon>Eukaryota</taxon>
        <taxon>Metazoa</taxon>
        <taxon>Chordata</taxon>
        <taxon>Craniata</taxon>
        <taxon>Vertebrata</taxon>
        <taxon>Euteleostomi</taxon>
        <taxon>Actinopterygii</taxon>
        <taxon>Neopterygii</taxon>
        <taxon>Teleostei</taxon>
        <taxon>Neoteleostei</taxon>
        <taxon>Acanthomorphata</taxon>
        <taxon>Eupercaria</taxon>
        <taxon>Centrarchiformes</taxon>
        <taxon>Terapontoidei</taxon>
        <taxon>Terapontidae</taxon>
        <taxon>Scortum</taxon>
    </lineage>
</organism>
<dbReference type="EMBL" id="CM041537">
    <property type="protein sequence ID" value="KAI3369792.1"/>
    <property type="molecule type" value="Genomic_DNA"/>
</dbReference>
<evidence type="ECO:0000313" key="2">
    <source>
        <dbReference type="Proteomes" id="UP000831701"/>
    </source>
</evidence>
<accession>A0ACB8WPA0</accession>
<evidence type="ECO:0000313" key="1">
    <source>
        <dbReference type="EMBL" id="KAI3369792.1"/>
    </source>
</evidence>
<gene>
    <name evidence="1" type="ORF">L3Q82_024620</name>
</gene>
<sequence length="3361" mass="375120">MLYSSGGPGGGYEIKMPGSLSNEDEGQDDMDFEDDMPDEDDEGERNAVPLAPLDSFFSDNDSLKQQKKKKPKKMKEGKMPKVKKRKKEGGIQARVDSDLEETSEVEEERERPEIGSERRRRETKTMTTTIYDDDGNMKHLNFNLSHLHLSQEPKSSSQLMQEWGLEDVQYGFTEDDYKTITNYKAFSQFLRQASNFVPLIAKKNPKIPMSKMMTVLGAKWREFSANNPFKGASATAVAAAVAAAVETVTVAQPTSVSSSQPSSQLGPIKKAKTKEGKGPGVRKRSKGVKEVKKKPKPKKTKSKSGQSGKKKKASSSEEDFLEESDFDDISIHSASVLSDTSGAATKKKARRGRKKRKKEDGDGYETDHQDYCEVCQQGGEIILCDTCPRAYHLVCLDPELEKAPEGKWSCPHCEKEGIQWEAKDEEEEEEEPAGEEEDDHMEFCRVCKDGGELLCCDTCPSSYHIHCLNPPLPEIPNGEWLCPRCMCPPLKGKVQKILHWTWGEPPLPAELPPGPDGKPSDPLTKPPLKGHPEREFFVKWAGLSYWHCSWVSELQLELYHTVMYRNYQRKNDMDEPPPYDYGSGEEELNSEKRKSKDPQYAVMEERFYRYGIKPEWMVIHRILNHSFDKDGDVHYLIKWRDLPYDQCTWEVDDFDVPEYDSQKCFYWDHREQILGEDQRPLVVRKGKKLKEDHPKREVPPDAPIIDPTIKFEHQPWYINATGGTLHPYQLEGLNWLRFSWAQGTDTILADEMGLGKTVQTIVFLYSLYKEGHSKGPFLVSAPLSTIINWEREFEMWAPDFYVVTYTGDKDSRAIIRENEFTFEDSAVKSGRKVFRMKKDTPIKFHVLLTSYELITIDQAILGSITWACLVVDEAHRLKNNQSKFFRILNGYKIYYKLLLTGTPLQNNLEELFHLLNFLTPERFNNLEGFLEEFADISKEDQIKKLHDLLGPHMLRRLKADVFKNMPAKTELIVRVELSPMQKKYYKFILTRNFEALNSKGGGNQVSLLNIMMDLKKCCNHPYLFPVAAVEAPVLPNGSYDGNLLVKSSGKLTLLQKMLKKLKDEGHRVLIFSQMTKMLDLLEDFLEFEGYKYERIDGGITGGLRQEAIDRFNAPGAQQFCFLLSTRAGGLGINLASADTVIIYDSDWNPHNDIQAFSRAHRIGQNKKVMIYRFVTRGSVEERITQVAKRKMMLTHLVVRPGLGSKTGSMSKQELDDILKFGTEELFKDEMEAARTMGDNKDGEEGNVIHYDDDAISKLLDRSQDATEDTEIQNMNEYLSSFKVAQYVVKEEDGEEEVEREIIKQEENVDPDYWEKLLRHHYEQQQEDLARNLGKGKRIRKQVNYNDTTQEDQEWQDDLSDNQSEYSVGSEDEDEDFEERPEGGRRQSRRQLKSEKDKPLPPLLARVGGSIESCLHRSPTKAVSSHYKVLGFNARQRKAFLNAIMRWGMPPQDAFNSHWLVRDLRGKSEREFRAYVSLFMRHLCEPGADGAETFADGVPREGLSRQHVLTRIGVMSLVRKKVQEFEHVNGKLSSPDLIPIGMELKKLTESLSSDPNTPVPASPVATQPGTPVPPEKAESLLGTAEDKETAEHDGKKLSEQETSSAEPASLPEKAADSEESKASSEERAGDERDRTESPSSKSEPSANPKESALKQAELSFSQTSPKMEPCKETEKSSEKGDTDSPLAKTEDKENKPAVADDVKSEDALEGRLNGDKDTLDEMDESRKEDKNGFKAKFMFNIADGGFTELHTLWQTEERAALSSGKMHDIWHRRHDYWLLAGIVTYPSPDVEARSSASGKLLEQALVIEEQLRRAAYLNMTQDPSHPAMALNTRFTEVECLAESHQHLSKESLAGNKPANAVLHKVLNQLEELLSDMKADVTRLPNMLSRIPPVSARLQMSERSILSRLTSRGSEPPPQQPFSQGGFGCSQMYSSSFGGGFRGPGGQPMVNYSQMPLGPYVSVSSNGPPPPTSHLDKKSLDSLRDVATPDLKSGKPSDVIFQQLGGGGGGGERGWGWLTGVALWQSAHHHGRLNLSRPGLQSARPCCDSSSSLRRTAGRMRIMSTMMSQQPPKEDEEEEDEEQGEEFVFEDSADEEKLQEDSKGVGSDPVKPVQPSKKDDSNTSDSVPQTGPDGKQPPSTSPPAGQEEEVASISTPGNTFSGITPFGVGFNCANILVPSSTSAPRAGEKLRGLSAAPSAVETPTNSGDRGKETVEGSSGSRDTSEALRVAEAEPQAGEASEVIYDDVPSEEPLSPDEDMIYEDVQRDSGPLGADNGWSSSEFESYDEQSDNETKLPTRSKLSPEVQRLRERCAKTKRELAMRLSGKHNYDIKVQQLMKAARSGTKDGLEKTKIAVMRKVPFLQRKEQLEEEDDAGYLDVTVSEDKHPPPQLSPMPEGLTSHQVVRRHILGSIIQSERSYLESLRRILQEYHRPLLEADPRILSPRKIRPIFYRIREITQCHSMFQIALVSRVAEWDSSEKIGDLFVASFSKSMVLDVYSDYVNNFTNAMALIKKACMSKPAFLEFLKKKQASSVDRITLYGLMVKPIQRFPQFILLLQDMLKNTPKGHVDRLPLQQLALTELEMLAEKLNEQKRVADQIAETQQLARSVSDRLLSKQLNSEQGSLVLCETLIETVYGERGQVLKSKERKVFLFDDVLICANINVKGPPDISSLVPIGPKYTMKWSAPLQQVQVVEVGQEGSQSKDTFYQQSGPRRLSSACASGKVILGPPRLYQELQELQHDLSVVEEVTLLVGTLQGMYQNLNTTVAQDWCLALQRLIRIKEEQIQSANKCRLRLQVPGRPDKSGRPVSFMVVLNTPSPLSKISWVNRLHLAKIALREENSPGWLCGEDEGKTMAPFSCPLLACHMPVFATKTPERKLEAALHTPVHCALLGFSAASTSLPQGYLWVAGGGEGSQWQIEIFSLNRPVPRAVKSLQVGSAVRCLEYVPEPSPTEEAEAGVHKAPSGIGANICVGLDDGRILVYGSVDTAAQCLLTLHNPEGCPVLCLKHSSRFLFAGLRNGTMMVYGRSNNDDLWDPDSCRCVSLGSEPVRTLLVFDDSVWASCGNSVTVTDISSLSTQKFEVHPDPMVSVAHMVCAGGGVWMAFSEGSSIRLFHTETLELLQEINISTRSTLPNTGQKSMRVTSLLICQGLLWVGTAQGLIITLPVPKLEGIPKITGKGMISLNAHCGPVDFLVATTSSLSPELLKRDSVGDGLDSACGGEDRSDTSSQESLQQSSSYQGGEARGKGRGVLLQYRLRSTSGLPGRPLTALGDEASDSSLESGVLEHSVEDGSIYELSDDPEMWVRGRPCERDGGHRDRVISAAVISGGKGFCRLKEGAAAGTRTSGESLENILMVWQLPLTV</sequence>
<proteinExistence type="predicted"/>
<protein>
    <submittedName>
        <fullName evidence="1">Uncharacterized protein</fullName>
    </submittedName>
</protein>
<keyword evidence="2" id="KW-1185">Reference proteome</keyword>
<reference evidence="1" key="1">
    <citation type="submission" date="2022-04" db="EMBL/GenBank/DDBJ databases">
        <title>Jade perch genome.</title>
        <authorList>
            <person name="Chao B."/>
        </authorList>
    </citation>
    <scope>NUCLEOTIDE SEQUENCE</scope>
    <source>
        <strain evidence="1">CB-2022</strain>
    </source>
</reference>
<comment type="caution">
    <text evidence="1">The sequence shown here is derived from an EMBL/GenBank/DDBJ whole genome shotgun (WGS) entry which is preliminary data.</text>
</comment>
<name>A0ACB8WPA0_9TELE</name>
<dbReference type="Proteomes" id="UP000831701">
    <property type="component" value="Chromosome 7"/>
</dbReference>